<proteinExistence type="predicted"/>
<organism evidence="2 3">
    <name type="scientific">Podospora aff. communis PSN243</name>
    <dbReference type="NCBI Taxonomy" id="3040156"/>
    <lineage>
        <taxon>Eukaryota</taxon>
        <taxon>Fungi</taxon>
        <taxon>Dikarya</taxon>
        <taxon>Ascomycota</taxon>
        <taxon>Pezizomycotina</taxon>
        <taxon>Sordariomycetes</taxon>
        <taxon>Sordariomycetidae</taxon>
        <taxon>Sordariales</taxon>
        <taxon>Podosporaceae</taxon>
        <taxon>Podospora</taxon>
    </lineage>
</organism>
<comment type="caution">
    <text evidence="2">The sequence shown here is derived from an EMBL/GenBank/DDBJ whole genome shotgun (WGS) entry which is preliminary data.</text>
</comment>
<evidence type="ECO:0000256" key="1">
    <source>
        <dbReference type="SAM" id="MobiDB-lite"/>
    </source>
</evidence>
<protein>
    <submittedName>
        <fullName evidence="2">Uncharacterized protein</fullName>
    </submittedName>
</protein>
<dbReference type="AlphaFoldDB" id="A0AAV9GYU9"/>
<reference evidence="2" key="2">
    <citation type="submission" date="2023-05" db="EMBL/GenBank/DDBJ databases">
        <authorList>
            <consortium name="Lawrence Berkeley National Laboratory"/>
            <person name="Steindorff A."/>
            <person name="Hensen N."/>
            <person name="Bonometti L."/>
            <person name="Westerberg I."/>
            <person name="Brannstrom I.O."/>
            <person name="Guillou S."/>
            <person name="Cros-Aarteil S."/>
            <person name="Calhoun S."/>
            <person name="Haridas S."/>
            <person name="Kuo A."/>
            <person name="Mondo S."/>
            <person name="Pangilinan J."/>
            <person name="Riley R."/>
            <person name="Labutti K."/>
            <person name="Andreopoulos B."/>
            <person name="Lipzen A."/>
            <person name="Chen C."/>
            <person name="Yanf M."/>
            <person name="Daum C."/>
            <person name="Ng V."/>
            <person name="Clum A."/>
            <person name="Ohm R."/>
            <person name="Martin F."/>
            <person name="Silar P."/>
            <person name="Natvig D."/>
            <person name="Lalanne C."/>
            <person name="Gautier V."/>
            <person name="Ament-Velasquez S.L."/>
            <person name="Kruys A."/>
            <person name="Hutchinson M.I."/>
            <person name="Powell A.J."/>
            <person name="Barry K."/>
            <person name="Miller A.N."/>
            <person name="Grigoriev I.V."/>
            <person name="Debuchy R."/>
            <person name="Gladieux P."/>
            <person name="Thoren M.H."/>
            <person name="Johannesson H."/>
        </authorList>
    </citation>
    <scope>NUCLEOTIDE SEQUENCE</scope>
    <source>
        <strain evidence="2">PSN243</strain>
    </source>
</reference>
<dbReference type="EMBL" id="MU865922">
    <property type="protein sequence ID" value="KAK4452971.1"/>
    <property type="molecule type" value="Genomic_DNA"/>
</dbReference>
<gene>
    <name evidence="2" type="ORF">QBC34DRAFT_22160</name>
</gene>
<feature type="compositionally biased region" description="Pro residues" evidence="1">
    <location>
        <begin position="185"/>
        <end position="204"/>
    </location>
</feature>
<accession>A0AAV9GYU9</accession>
<sequence>MCVITIRKWKLCSHNETTREVCNLRRHEDERQRKREDSFCGLGCFFTRSKPKDVCKVYQRALSMPGRCRACMRQPRPNAPVRPPRPDQPLMAQQYPSRHRPGQPQVTKEYLNRPLPPLPLNPRAKKPKPSRLPAPASAPPISQPRSQSVPAGYYSSKEQSRPLPPLLPLDHRPRGNGRVLTTQPPSKPPTRPLPALPTGVPPSRIPKAQTKDSRMAKVGSPPPVTLSAPPKGRSAMRGARPAPIKAADVSYANEPTPVADEQFMRLVSDTTGEIPIVYTPAPSDVAFRR</sequence>
<evidence type="ECO:0000313" key="2">
    <source>
        <dbReference type="EMBL" id="KAK4452971.1"/>
    </source>
</evidence>
<dbReference type="Proteomes" id="UP001321760">
    <property type="component" value="Unassembled WGS sequence"/>
</dbReference>
<keyword evidence="3" id="KW-1185">Reference proteome</keyword>
<evidence type="ECO:0000313" key="3">
    <source>
        <dbReference type="Proteomes" id="UP001321760"/>
    </source>
</evidence>
<name>A0AAV9GYU9_9PEZI</name>
<feature type="compositionally biased region" description="Pro residues" evidence="1">
    <location>
        <begin position="77"/>
        <end position="87"/>
    </location>
</feature>
<feature type="compositionally biased region" description="Pro residues" evidence="1">
    <location>
        <begin position="130"/>
        <end position="142"/>
    </location>
</feature>
<reference evidence="2" key="1">
    <citation type="journal article" date="2023" name="Mol. Phylogenet. Evol.">
        <title>Genome-scale phylogeny and comparative genomics of the fungal order Sordariales.</title>
        <authorList>
            <person name="Hensen N."/>
            <person name="Bonometti L."/>
            <person name="Westerberg I."/>
            <person name="Brannstrom I.O."/>
            <person name="Guillou S."/>
            <person name="Cros-Aarteil S."/>
            <person name="Calhoun S."/>
            <person name="Haridas S."/>
            <person name="Kuo A."/>
            <person name="Mondo S."/>
            <person name="Pangilinan J."/>
            <person name="Riley R."/>
            <person name="LaButti K."/>
            <person name="Andreopoulos B."/>
            <person name="Lipzen A."/>
            <person name="Chen C."/>
            <person name="Yan M."/>
            <person name="Daum C."/>
            <person name="Ng V."/>
            <person name="Clum A."/>
            <person name="Steindorff A."/>
            <person name="Ohm R.A."/>
            <person name="Martin F."/>
            <person name="Silar P."/>
            <person name="Natvig D.O."/>
            <person name="Lalanne C."/>
            <person name="Gautier V."/>
            <person name="Ament-Velasquez S.L."/>
            <person name="Kruys A."/>
            <person name="Hutchinson M.I."/>
            <person name="Powell A.J."/>
            <person name="Barry K."/>
            <person name="Miller A.N."/>
            <person name="Grigoriev I.V."/>
            <person name="Debuchy R."/>
            <person name="Gladieux P."/>
            <person name="Hiltunen Thoren M."/>
            <person name="Johannesson H."/>
        </authorList>
    </citation>
    <scope>NUCLEOTIDE SEQUENCE</scope>
    <source>
        <strain evidence="2">PSN243</strain>
    </source>
</reference>
<feature type="region of interest" description="Disordered" evidence="1">
    <location>
        <begin position="72"/>
        <end position="241"/>
    </location>
</feature>